<evidence type="ECO:0000313" key="4">
    <source>
        <dbReference type="Proteomes" id="UP000602260"/>
    </source>
</evidence>
<dbReference type="EMBL" id="JACOPN010000007">
    <property type="protein sequence ID" value="MBC5717804.1"/>
    <property type="molecule type" value="Genomic_DNA"/>
</dbReference>
<dbReference type="InterPro" id="IPR010982">
    <property type="entry name" value="Lambda_DNA-bd_dom_sf"/>
</dbReference>
<dbReference type="Gene3D" id="1.10.260.40">
    <property type="entry name" value="lambda repressor-like DNA-binding domains"/>
    <property type="match status" value="1"/>
</dbReference>
<dbReference type="Proteomes" id="UP000602260">
    <property type="component" value="Unassembled WGS sequence"/>
</dbReference>
<evidence type="ECO:0000313" key="3">
    <source>
        <dbReference type="EMBL" id="MBC5717804.1"/>
    </source>
</evidence>
<proteinExistence type="predicted"/>
<keyword evidence="4" id="KW-1185">Reference proteome</keyword>
<dbReference type="GO" id="GO:0003677">
    <property type="term" value="F:DNA binding"/>
    <property type="evidence" value="ECO:0007669"/>
    <property type="project" value="UniProtKB-KW"/>
</dbReference>
<gene>
    <name evidence="3" type="ORF">H8S55_10780</name>
</gene>
<evidence type="ECO:0000259" key="2">
    <source>
        <dbReference type="PROSITE" id="PS50943"/>
    </source>
</evidence>
<dbReference type="RefSeq" id="WP_186878979.1">
    <property type="nucleotide sequence ID" value="NZ_JACOPN010000007.1"/>
</dbReference>
<evidence type="ECO:0000256" key="1">
    <source>
        <dbReference type="ARBA" id="ARBA00023125"/>
    </source>
</evidence>
<reference evidence="3" key="1">
    <citation type="submission" date="2020-08" db="EMBL/GenBank/DDBJ databases">
        <title>Genome public.</title>
        <authorList>
            <person name="Liu C."/>
            <person name="Sun Q."/>
        </authorList>
    </citation>
    <scope>NUCLEOTIDE SEQUENCE</scope>
    <source>
        <strain evidence="3">BX5</strain>
    </source>
</reference>
<dbReference type="PANTHER" id="PTHR46558">
    <property type="entry name" value="TRACRIPTIONAL REGULATORY PROTEIN-RELATED-RELATED"/>
    <property type="match status" value="1"/>
</dbReference>
<dbReference type="CDD" id="cd00093">
    <property type="entry name" value="HTH_XRE"/>
    <property type="match status" value="1"/>
</dbReference>
<organism evidence="3 4">
    <name type="scientific">Flintibacter faecis</name>
    <dbReference type="NCBI Taxonomy" id="2763047"/>
    <lineage>
        <taxon>Bacteria</taxon>
        <taxon>Bacillati</taxon>
        <taxon>Bacillota</taxon>
        <taxon>Clostridia</taxon>
        <taxon>Eubacteriales</taxon>
        <taxon>Flintibacter</taxon>
    </lineage>
</organism>
<dbReference type="InterPro" id="IPR001387">
    <property type="entry name" value="Cro/C1-type_HTH"/>
</dbReference>
<dbReference type="PROSITE" id="PS50943">
    <property type="entry name" value="HTH_CROC1"/>
    <property type="match status" value="1"/>
</dbReference>
<dbReference type="SUPFAM" id="SSF47413">
    <property type="entry name" value="lambda repressor-like DNA-binding domains"/>
    <property type="match status" value="1"/>
</dbReference>
<sequence>MNEEFSRTLSLLRQEKGVSQRAAAGVLGISQALLSHYENGIREPGLSFVVKACDYYGVSADFLLGRTLSRQGTTIAPEELYDLSDEKDNSVRGGVLALLSKKLLVNSVGALFDLLAKTGSRDAIRTASNYLSTALYVVYRHLYQANPDNNPDFFSVSPQQFHAGLADADMKCSLAELEDALAARVKEKGPMPSMSNNDLVKSCPTLYPSLLQVVHSAGERVAALLPPRQSGKK</sequence>
<comment type="caution">
    <text evidence="3">The sequence shown here is derived from an EMBL/GenBank/DDBJ whole genome shotgun (WGS) entry which is preliminary data.</text>
</comment>
<protein>
    <submittedName>
        <fullName evidence="3">Helix-turn-helix transcriptional regulator</fullName>
    </submittedName>
</protein>
<dbReference type="Pfam" id="PF13560">
    <property type="entry name" value="HTH_31"/>
    <property type="match status" value="1"/>
</dbReference>
<dbReference type="SMART" id="SM00530">
    <property type="entry name" value="HTH_XRE"/>
    <property type="match status" value="1"/>
</dbReference>
<keyword evidence="1" id="KW-0238">DNA-binding</keyword>
<accession>A0A8J6J4Y6</accession>
<feature type="domain" description="HTH cro/C1-type" evidence="2">
    <location>
        <begin position="9"/>
        <end position="63"/>
    </location>
</feature>
<dbReference type="PANTHER" id="PTHR46558:SF14">
    <property type="entry name" value="HTH-TYPE TRANSCRIPTIONAL REGULATOR ANSR"/>
    <property type="match status" value="1"/>
</dbReference>
<dbReference type="AlphaFoldDB" id="A0A8J6J4Y6"/>
<name>A0A8J6J4Y6_9FIRM</name>